<evidence type="ECO:0000313" key="7">
    <source>
        <dbReference type="Proteomes" id="UP000644195"/>
    </source>
</evidence>
<comment type="caution">
    <text evidence="6">The sequence shown here is derived from an EMBL/GenBank/DDBJ whole genome shotgun (WGS) entry which is preliminary data.</text>
</comment>
<evidence type="ECO:0000256" key="3">
    <source>
        <dbReference type="ARBA" id="ARBA00023125"/>
    </source>
</evidence>
<dbReference type="Proteomes" id="UP000644195">
    <property type="component" value="Unassembled WGS sequence"/>
</dbReference>
<dbReference type="InterPro" id="IPR009057">
    <property type="entry name" value="Homeodomain-like_sf"/>
</dbReference>
<organism evidence="6 7">
    <name type="scientific">Pseudomonas cannabina pv. alisalensis</name>
    <dbReference type="NCBI Taxonomy" id="757414"/>
    <lineage>
        <taxon>Bacteria</taxon>
        <taxon>Pseudomonadati</taxon>
        <taxon>Pseudomonadota</taxon>
        <taxon>Gammaproteobacteria</taxon>
        <taxon>Pseudomonadales</taxon>
        <taxon>Pseudomonadaceae</taxon>
        <taxon>Pseudomonas</taxon>
    </lineage>
</organism>
<accession>A0ABS1X9U6</accession>
<feature type="non-terminal residue" evidence="6">
    <location>
        <position position="153"/>
    </location>
</feature>
<proteinExistence type="inferred from homology"/>
<feature type="domain" description="HTH IS21-type" evidence="5">
    <location>
        <begin position="5"/>
        <end position="68"/>
    </location>
</feature>
<dbReference type="PANTHER" id="PTHR35004">
    <property type="entry name" value="TRANSPOSASE RV3428C-RELATED"/>
    <property type="match status" value="1"/>
</dbReference>
<keyword evidence="4" id="KW-0233">DNA recombination</keyword>
<keyword evidence="3" id="KW-0238">DNA-binding</keyword>
<sequence>MLTQEQSVEIKVLARQGHGIKFIARELGISRNTVRKYLRKARSLPSDKVRPARPCKIDPFKDYLHERIEAARPHWIPATVLLREITALGYSGGVSRLKAYIRPFKRKVEEPVVRFETLPGKQMQVDFTTIRRGRQPLKAFVATLGFSRASFVR</sequence>
<dbReference type="Pfam" id="PF02796">
    <property type="entry name" value="HTH_7"/>
    <property type="match status" value="1"/>
</dbReference>
<dbReference type="InterPro" id="IPR006120">
    <property type="entry name" value="Resolvase_HTH_dom"/>
</dbReference>
<evidence type="ECO:0000313" key="6">
    <source>
        <dbReference type="EMBL" id="MBM0138242.1"/>
    </source>
</evidence>
<dbReference type="Gene3D" id="1.10.10.60">
    <property type="entry name" value="Homeodomain-like"/>
    <property type="match status" value="1"/>
</dbReference>
<protein>
    <submittedName>
        <fullName evidence="6">Transposase</fullName>
    </submittedName>
</protein>
<reference evidence="6 7" key="1">
    <citation type="submission" date="2020-12" db="EMBL/GenBank/DDBJ databases">
        <title>Genome of Pca MAFF 106156.</title>
        <authorList>
            <person name="Fujikawa T."/>
            <person name="Inoue Y."/>
        </authorList>
    </citation>
    <scope>NUCLEOTIDE SEQUENCE [LARGE SCALE GENOMIC DNA]</scope>
    <source>
        <strain evidence="6 7">MAFF 106156</strain>
    </source>
</reference>
<gene>
    <name evidence="6" type="ORF">JHZ66_05350</name>
</gene>
<evidence type="ECO:0000256" key="2">
    <source>
        <dbReference type="ARBA" id="ARBA00022578"/>
    </source>
</evidence>
<comment type="similarity">
    <text evidence="1">Belongs to the transposase IS21/IS408/IS1162 family.</text>
</comment>
<dbReference type="SUPFAM" id="SSF46689">
    <property type="entry name" value="Homeodomain-like"/>
    <property type="match status" value="1"/>
</dbReference>
<dbReference type="PROSITE" id="PS50531">
    <property type="entry name" value="HTH_IS21"/>
    <property type="match status" value="1"/>
</dbReference>
<keyword evidence="7" id="KW-1185">Reference proteome</keyword>
<dbReference type="PANTHER" id="PTHR35004:SF6">
    <property type="entry name" value="TRANSPOSASE"/>
    <property type="match status" value="1"/>
</dbReference>
<dbReference type="InterPro" id="IPR017894">
    <property type="entry name" value="HTH_IS21_transposase_type"/>
</dbReference>
<name>A0ABS1X9U6_PSEC1</name>
<dbReference type="EMBL" id="JAEVFO010000021">
    <property type="protein sequence ID" value="MBM0138242.1"/>
    <property type="molecule type" value="Genomic_DNA"/>
</dbReference>
<evidence type="ECO:0000259" key="5">
    <source>
        <dbReference type="PROSITE" id="PS50531"/>
    </source>
</evidence>
<evidence type="ECO:0000256" key="1">
    <source>
        <dbReference type="ARBA" id="ARBA00009277"/>
    </source>
</evidence>
<keyword evidence="2" id="KW-0815">Transposition</keyword>
<evidence type="ECO:0000256" key="4">
    <source>
        <dbReference type="ARBA" id="ARBA00023172"/>
    </source>
</evidence>